<keyword evidence="4" id="KW-1003">Cell membrane</keyword>
<evidence type="ECO:0000256" key="7">
    <source>
        <dbReference type="ARBA" id="ARBA00023065"/>
    </source>
</evidence>
<sequence>MSQENFLKPGTGIEPSEKRDVYRQLLLIAGPIMLTNFLQTLYNLTDTYFLGQLGRNEVSSPATSFNIIFLLILFSGGFSHAGRTLISQAKGRGDPERSDFYLGQLTGMMLLGGLIITPLIQIAIPAILRLIAVPEVIYAPTLGYLRVVLAGLPFMFLTFALQAAFQGMGDSMTPFIINMISVAVNILLDWLLIFGIGVFPAMAVAGAAWATFIARALNAILALAVLLFRDSGLQLKPENLRPDAKAYKLIIRIGLPASLGQSAAALGFTVLQGIINSFGTAVIAAFNVGSRIINLFMMPAMGLSQATSVMVGQKLGARRRDLAFLALRQASLTSLVFISISMTVTFFFGNSVTGFFVPDPQVIRWGAILFRLVSPSVVFFALFTVFNGAFQGSGDTRPVAVLNTMRLWGIRLPVAFLLVTVLGWGPEGIWIGMILSNLLTAMSALVLLLKRPWYAKLDPDDI</sequence>
<protein>
    <recommendedName>
        <fullName evidence="9">Multidrug-efflux transporter</fullName>
    </recommendedName>
</protein>
<evidence type="ECO:0000256" key="8">
    <source>
        <dbReference type="ARBA" id="ARBA00023136"/>
    </source>
</evidence>
<feature type="transmembrane region" description="Helical" evidence="10">
    <location>
        <begin position="249"/>
        <end position="275"/>
    </location>
</feature>
<dbReference type="GO" id="GO:0006811">
    <property type="term" value="P:monoatomic ion transport"/>
    <property type="evidence" value="ECO:0007669"/>
    <property type="project" value="UniProtKB-KW"/>
</dbReference>
<evidence type="ECO:0000256" key="5">
    <source>
        <dbReference type="ARBA" id="ARBA00022692"/>
    </source>
</evidence>
<feature type="transmembrane region" description="Helical" evidence="10">
    <location>
        <begin position="207"/>
        <end position="228"/>
    </location>
</feature>
<name>V5WKF3_9SPIO</name>
<gene>
    <name evidence="11" type="ORF">L21SP2_2885</name>
</gene>
<dbReference type="InterPro" id="IPR048279">
    <property type="entry name" value="MdtK-like"/>
</dbReference>
<dbReference type="PIRSF" id="PIRSF006603">
    <property type="entry name" value="DinF"/>
    <property type="match status" value="1"/>
</dbReference>
<evidence type="ECO:0000256" key="2">
    <source>
        <dbReference type="ARBA" id="ARBA00022448"/>
    </source>
</evidence>
<keyword evidence="5 10" id="KW-0812">Transmembrane</keyword>
<evidence type="ECO:0000256" key="10">
    <source>
        <dbReference type="SAM" id="Phobius"/>
    </source>
</evidence>
<dbReference type="OrthoDB" id="9806302at2"/>
<feature type="transmembrane region" description="Helical" evidence="10">
    <location>
        <begin position="62"/>
        <end position="79"/>
    </location>
</feature>
<evidence type="ECO:0000256" key="4">
    <source>
        <dbReference type="ARBA" id="ARBA00022475"/>
    </source>
</evidence>
<dbReference type="PANTHER" id="PTHR43298:SF2">
    <property type="entry name" value="FMN_FAD EXPORTER YEEO-RELATED"/>
    <property type="match status" value="1"/>
</dbReference>
<keyword evidence="7" id="KW-0406">Ion transport</keyword>
<evidence type="ECO:0000313" key="12">
    <source>
        <dbReference type="Proteomes" id="UP000018680"/>
    </source>
</evidence>
<dbReference type="AlphaFoldDB" id="V5WKF3"/>
<evidence type="ECO:0000256" key="1">
    <source>
        <dbReference type="ARBA" id="ARBA00004651"/>
    </source>
</evidence>
<feature type="transmembrane region" description="Helical" evidence="10">
    <location>
        <begin position="100"/>
        <end position="124"/>
    </location>
</feature>
<organism evidence="11 12">
    <name type="scientific">Salinispira pacifica</name>
    <dbReference type="NCBI Taxonomy" id="1307761"/>
    <lineage>
        <taxon>Bacteria</taxon>
        <taxon>Pseudomonadati</taxon>
        <taxon>Spirochaetota</taxon>
        <taxon>Spirochaetia</taxon>
        <taxon>Spirochaetales</taxon>
        <taxon>Spirochaetaceae</taxon>
        <taxon>Salinispira</taxon>
    </lineage>
</organism>
<accession>V5WKF3</accession>
<dbReference type="EMBL" id="CP006939">
    <property type="protein sequence ID" value="AHC16233.1"/>
    <property type="molecule type" value="Genomic_DNA"/>
</dbReference>
<feature type="transmembrane region" description="Helical" evidence="10">
    <location>
        <begin position="281"/>
        <end position="301"/>
    </location>
</feature>
<feature type="transmembrane region" description="Helical" evidence="10">
    <location>
        <begin position="407"/>
        <end position="424"/>
    </location>
</feature>
<feature type="transmembrane region" description="Helical" evidence="10">
    <location>
        <begin position="144"/>
        <end position="165"/>
    </location>
</feature>
<feature type="transmembrane region" description="Helical" evidence="10">
    <location>
        <begin position="368"/>
        <end position="386"/>
    </location>
</feature>
<keyword evidence="2" id="KW-0813">Transport</keyword>
<evidence type="ECO:0000256" key="9">
    <source>
        <dbReference type="ARBA" id="ARBA00031636"/>
    </source>
</evidence>
<dbReference type="Proteomes" id="UP000018680">
    <property type="component" value="Chromosome"/>
</dbReference>
<dbReference type="RefSeq" id="WP_024269130.1">
    <property type="nucleotide sequence ID" value="NC_023035.1"/>
</dbReference>
<dbReference type="GO" id="GO:0005886">
    <property type="term" value="C:plasma membrane"/>
    <property type="evidence" value="ECO:0007669"/>
    <property type="project" value="UniProtKB-SubCell"/>
</dbReference>
<dbReference type="GO" id="GO:0042910">
    <property type="term" value="F:xenobiotic transmembrane transporter activity"/>
    <property type="evidence" value="ECO:0007669"/>
    <property type="project" value="InterPro"/>
</dbReference>
<keyword evidence="3" id="KW-0050">Antiport</keyword>
<dbReference type="NCBIfam" id="TIGR00797">
    <property type="entry name" value="matE"/>
    <property type="match status" value="1"/>
</dbReference>
<dbReference type="PANTHER" id="PTHR43298">
    <property type="entry name" value="MULTIDRUG RESISTANCE PROTEIN NORM-RELATED"/>
    <property type="match status" value="1"/>
</dbReference>
<feature type="transmembrane region" description="Helical" evidence="10">
    <location>
        <begin position="430"/>
        <end position="449"/>
    </location>
</feature>
<proteinExistence type="predicted"/>
<reference evidence="11 12" key="1">
    <citation type="journal article" date="2015" name="Stand. Genomic Sci.">
        <title>Complete genome sequence and description of Salinispira pacifica gen. nov., sp. nov., a novel spirochaete isolated form a hypersaline microbial mat.</title>
        <authorList>
            <person name="Ben Hania W."/>
            <person name="Joseph M."/>
            <person name="Schumann P."/>
            <person name="Bunk B."/>
            <person name="Fiebig A."/>
            <person name="Sproer C."/>
            <person name="Klenk H.P."/>
            <person name="Fardeau M.L."/>
            <person name="Spring S."/>
        </authorList>
    </citation>
    <scope>NUCLEOTIDE SEQUENCE [LARGE SCALE GENOMIC DNA]</scope>
    <source>
        <strain evidence="11 12">L21-RPul-D2</strain>
    </source>
</reference>
<evidence type="ECO:0000313" key="11">
    <source>
        <dbReference type="EMBL" id="AHC16233.1"/>
    </source>
</evidence>
<feature type="transmembrane region" description="Helical" evidence="10">
    <location>
        <begin position="177"/>
        <end position="201"/>
    </location>
</feature>
<feature type="transmembrane region" description="Helical" evidence="10">
    <location>
        <begin position="21"/>
        <end position="42"/>
    </location>
</feature>
<evidence type="ECO:0000256" key="3">
    <source>
        <dbReference type="ARBA" id="ARBA00022449"/>
    </source>
</evidence>
<dbReference type="HOGENOM" id="CLU_012893_5_3_12"/>
<dbReference type="KEGG" id="slr:L21SP2_2885"/>
<keyword evidence="6 10" id="KW-1133">Transmembrane helix</keyword>
<comment type="subcellular location">
    <subcellularLocation>
        <location evidence="1">Cell membrane</location>
        <topology evidence="1">Multi-pass membrane protein</topology>
    </subcellularLocation>
</comment>
<keyword evidence="12" id="KW-1185">Reference proteome</keyword>
<dbReference type="InterPro" id="IPR002528">
    <property type="entry name" value="MATE_fam"/>
</dbReference>
<dbReference type="GO" id="GO:0015297">
    <property type="term" value="F:antiporter activity"/>
    <property type="evidence" value="ECO:0007669"/>
    <property type="project" value="UniProtKB-KW"/>
</dbReference>
<dbReference type="InterPro" id="IPR050222">
    <property type="entry name" value="MATE_MdtK"/>
</dbReference>
<feature type="transmembrane region" description="Helical" evidence="10">
    <location>
        <begin position="322"/>
        <end position="348"/>
    </location>
</feature>
<evidence type="ECO:0000256" key="6">
    <source>
        <dbReference type="ARBA" id="ARBA00022989"/>
    </source>
</evidence>
<dbReference type="STRING" id="1307761.L21SP2_2885"/>
<dbReference type="eggNOG" id="COG0534">
    <property type="taxonomic scope" value="Bacteria"/>
</dbReference>
<dbReference type="Pfam" id="PF01554">
    <property type="entry name" value="MatE"/>
    <property type="match status" value="2"/>
</dbReference>
<keyword evidence="8 10" id="KW-0472">Membrane</keyword>